<dbReference type="Proteomes" id="UP000324222">
    <property type="component" value="Unassembled WGS sequence"/>
</dbReference>
<evidence type="ECO:0000313" key="2">
    <source>
        <dbReference type="EMBL" id="MPC30456.1"/>
    </source>
</evidence>
<feature type="compositionally biased region" description="Polar residues" evidence="1">
    <location>
        <begin position="1"/>
        <end position="13"/>
    </location>
</feature>
<comment type="caution">
    <text evidence="2">The sequence shown here is derived from an EMBL/GenBank/DDBJ whole genome shotgun (WGS) entry which is preliminary data.</text>
</comment>
<dbReference type="EMBL" id="VSRR010002259">
    <property type="protein sequence ID" value="MPC30456.1"/>
    <property type="molecule type" value="Genomic_DNA"/>
</dbReference>
<protein>
    <submittedName>
        <fullName evidence="2">Uncharacterized protein</fullName>
    </submittedName>
</protein>
<evidence type="ECO:0000313" key="3">
    <source>
        <dbReference type="Proteomes" id="UP000324222"/>
    </source>
</evidence>
<keyword evidence="3" id="KW-1185">Reference proteome</keyword>
<dbReference type="AlphaFoldDB" id="A0A5B7EBB1"/>
<name>A0A5B7EBB1_PORTR</name>
<evidence type="ECO:0000256" key="1">
    <source>
        <dbReference type="SAM" id="MobiDB-lite"/>
    </source>
</evidence>
<proteinExistence type="predicted"/>
<reference evidence="2 3" key="1">
    <citation type="submission" date="2019-05" db="EMBL/GenBank/DDBJ databases">
        <title>Another draft genome of Portunus trituberculatus and its Hox gene families provides insights of decapod evolution.</title>
        <authorList>
            <person name="Jeong J.-H."/>
            <person name="Song I."/>
            <person name="Kim S."/>
            <person name="Choi T."/>
            <person name="Kim D."/>
            <person name="Ryu S."/>
            <person name="Kim W."/>
        </authorList>
    </citation>
    <scope>NUCLEOTIDE SEQUENCE [LARGE SCALE GENOMIC DNA]</scope>
    <source>
        <tissue evidence="2">Muscle</tissue>
    </source>
</reference>
<organism evidence="2 3">
    <name type="scientific">Portunus trituberculatus</name>
    <name type="common">Swimming crab</name>
    <name type="synonym">Neptunus trituberculatus</name>
    <dbReference type="NCBI Taxonomy" id="210409"/>
    <lineage>
        <taxon>Eukaryota</taxon>
        <taxon>Metazoa</taxon>
        <taxon>Ecdysozoa</taxon>
        <taxon>Arthropoda</taxon>
        <taxon>Crustacea</taxon>
        <taxon>Multicrustacea</taxon>
        <taxon>Malacostraca</taxon>
        <taxon>Eumalacostraca</taxon>
        <taxon>Eucarida</taxon>
        <taxon>Decapoda</taxon>
        <taxon>Pleocyemata</taxon>
        <taxon>Brachyura</taxon>
        <taxon>Eubrachyura</taxon>
        <taxon>Portunoidea</taxon>
        <taxon>Portunidae</taxon>
        <taxon>Portuninae</taxon>
        <taxon>Portunus</taxon>
    </lineage>
</organism>
<gene>
    <name evidence="2" type="ORF">E2C01_023723</name>
</gene>
<dbReference type="InterPro" id="IPR005312">
    <property type="entry name" value="DUF1759"/>
</dbReference>
<accession>A0A5B7EBB1</accession>
<sequence>MRSTDTALTTPTQGGSGEYESFTDQFEAQIGSRTDLQPVTKLQYLKSPLKGQTLDLIKGLARHHLKRNCEI</sequence>
<feature type="region of interest" description="Disordered" evidence="1">
    <location>
        <begin position="1"/>
        <end position="20"/>
    </location>
</feature>
<dbReference type="Pfam" id="PF03564">
    <property type="entry name" value="DUF1759"/>
    <property type="match status" value="1"/>
</dbReference>